<protein>
    <submittedName>
        <fullName evidence="1">Uncharacterized protein</fullName>
    </submittedName>
</protein>
<dbReference type="EMBL" id="KQ424324">
    <property type="protein sequence ID" value="KOF71180.1"/>
    <property type="molecule type" value="Genomic_DNA"/>
</dbReference>
<accession>A0A0L8G3N2</accession>
<dbReference type="AlphaFoldDB" id="A0A0L8G3N2"/>
<evidence type="ECO:0000313" key="1">
    <source>
        <dbReference type="EMBL" id="KOF71180.1"/>
    </source>
</evidence>
<sequence>MRVLVNVTAVAWPHRHKASNITERVLQGLRELLTISMSPTCWGDARNTKLAVAGFEGLQLNTTRHFNHKFILVI</sequence>
<gene>
    <name evidence="1" type="ORF">OCBIM_22001492mg</name>
</gene>
<proteinExistence type="predicted"/>
<reference evidence="1" key="1">
    <citation type="submission" date="2015-07" db="EMBL/GenBank/DDBJ databases">
        <title>MeaNS - Measles Nucleotide Surveillance Program.</title>
        <authorList>
            <person name="Tran T."/>
            <person name="Druce J."/>
        </authorList>
    </citation>
    <scope>NUCLEOTIDE SEQUENCE</scope>
    <source>
        <strain evidence="1">UCB-OBI-ISO-001</strain>
        <tissue evidence="1">Gonad</tissue>
    </source>
</reference>
<name>A0A0L8G3N2_OCTBM</name>
<organism evidence="1">
    <name type="scientific">Octopus bimaculoides</name>
    <name type="common">California two-spotted octopus</name>
    <dbReference type="NCBI Taxonomy" id="37653"/>
    <lineage>
        <taxon>Eukaryota</taxon>
        <taxon>Metazoa</taxon>
        <taxon>Spiralia</taxon>
        <taxon>Lophotrochozoa</taxon>
        <taxon>Mollusca</taxon>
        <taxon>Cephalopoda</taxon>
        <taxon>Coleoidea</taxon>
        <taxon>Octopodiformes</taxon>
        <taxon>Octopoda</taxon>
        <taxon>Incirrata</taxon>
        <taxon>Octopodidae</taxon>
        <taxon>Octopus</taxon>
    </lineage>
</organism>